<keyword evidence="2" id="KW-0812">Transmembrane</keyword>
<keyword evidence="2" id="KW-1133">Transmembrane helix</keyword>
<evidence type="ECO:0000256" key="2">
    <source>
        <dbReference type="SAM" id="Phobius"/>
    </source>
</evidence>
<protein>
    <submittedName>
        <fullName evidence="3">Uncharacterized protein</fullName>
    </submittedName>
</protein>
<feature type="transmembrane region" description="Helical" evidence="2">
    <location>
        <begin position="90"/>
        <end position="112"/>
    </location>
</feature>
<dbReference type="VEuPathDB" id="CryptoDB:Cvel_20155"/>
<organism evidence="3">
    <name type="scientific">Chromera velia CCMP2878</name>
    <dbReference type="NCBI Taxonomy" id="1169474"/>
    <lineage>
        <taxon>Eukaryota</taxon>
        <taxon>Sar</taxon>
        <taxon>Alveolata</taxon>
        <taxon>Colpodellida</taxon>
        <taxon>Chromeraceae</taxon>
        <taxon>Chromera</taxon>
    </lineage>
</organism>
<keyword evidence="2" id="KW-0472">Membrane</keyword>
<reference evidence="3" key="1">
    <citation type="submission" date="2014-11" db="EMBL/GenBank/DDBJ databases">
        <authorList>
            <person name="Otto D Thomas"/>
            <person name="Naeem Raeece"/>
        </authorList>
    </citation>
    <scope>NUCLEOTIDE SEQUENCE</scope>
</reference>
<feature type="transmembrane region" description="Helical" evidence="2">
    <location>
        <begin position="24"/>
        <end position="44"/>
    </location>
</feature>
<gene>
    <name evidence="3" type="ORF">Cvel_20155</name>
</gene>
<name>A0A0G4G4C0_9ALVE</name>
<accession>A0A0G4G4C0</accession>
<proteinExistence type="predicted"/>
<evidence type="ECO:0000313" key="3">
    <source>
        <dbReference type="EMBL" id="CEM23058.1"/>
    </source>
</evidence>
<feature type="non-terminal residue" evidence="3">
    <location>
        <position position="1"/>
    </location>
</feature>
<sequence length="254" mass="27245">VNKWDQGVVQSFVFLLTGTFFERLYGPSAVLLSLLGMTAFGNLVSARLMRDPGSAVFSTTHGLTFLTSVAAFGFPRWIVLPGLPVPNLILSAPLFALLAGAVSQAASVRAAVAKNSEDASDREEVSMKQGGEKKGGWGKDLSVRETRERLLHLQWMLEGLSGMSGGGSSSRSEGEMAAHLLNLPVSGKGPLSNAWREKRAVCEEELRVLAKVQEAKHAEVVASDALGRLAPELFFLSAAGITRFFSTFIFMSTV</sequence>
<dbReference type="EMBL" id="CDMZ01000872">
    <property type="protein sequence ID" value="CEM23058.1"/>
    <property type="molecule type" value="Genomic_DNA"/>
</dbReference>
<dbReference type="AlphaFoldDB" id="A0A0G4G4C0"/>
<feature type="transmembrane region" description="Helical" evidence="2">
    <location>
        <begin position="56"/>
        <end position="78"/>
    </location>
</feature>
<evidence type="ECO:0000256" key="1">
    <source>
        <dbReference type="SAM" id="MobiDB-lite"/>
    </source>
</evidence>
<feature type="region of interest" description="Disordered" evidence="1">
    <location>
        <begin position="118"/>
        <end position="139"/>
    </location>
</feature>